<keyword evidence="3" id="KW-1185">Reference proteome</keyword>
<reference evidence="2 3" key="1">
    <citation type="submission" date="2024-04" db="EMBL/GenBank/DDBJ databases">
        <authorList>
            <person name="Fracassetti M."/>
        </authorList>
    </citation>
    <scope>NUCLEOTIDE SEQUENCE [LARGE SCALE GENOMIC DNA]</scope>
</reference>
<organism evidence="2 3">
    <name type="scientific">Linum trigynum</name>
    <dbReference type="NCBI Taxonomy" id="586398"/>
    <lineage>
        <taxon>Eukaryota</taxon>
        <taxon>Viridiplantae</taxon>
        <taxon>Streptophyta</taxon>
        <taxon>Embryophyta</taxon>
        <taxon>Tracheophyta</taxon>
        <taxon>Spermatophyta</taxon>
        <taxon>Magnoliopsida</taxon>
        <taxon>eudicotyledons</taxon>
        <taxon>Gunneridae</taxon>
        <taxon>Pentapetalae</taxon>
        <taxon>rosids</taxon>
        <taxon>fabids</taxon>
        <taxon>Malpighiales</taxon>
        <taxon>Linaceae</taxon>
        <taxon>Linum</taxon>
    </lineage>
</organism>
<feature type="region of interest" description="Disordered" evidence="1">
    <location>
        <begin position="1"/>
        <end position="30"/>
    </location>
</feature>
<name>A0AAV2E7R8_9ROSI</name>
<accession>A0AAV2E7R8</accession>
<dbReference type="AlphaFoldDB" id="A0AAV2E7R8"/>
<gene>
    <name evidence="2" type="ORF">LTRI10_LOCUS23063</name>
</gene>
<evidence type="ECO:0000313" key="2">
    <source>
        <dbReference type="EMBL" id="CAL1381698.1"/>
    </source>
</evidence>
<protein>
    <submittedName>
        <fullName evidence="2">Uncharacterized protein</fullName>
    </submittedName>
</protein>
<sequence>MLEELSVASPGRFSMMTSSSSESGSRGFRTSSKQTYMLPQMQPQSQASVSGLPALHVFPISKRGDVAVVKGKEESKSLEGQDEVSSVLN</sequence>
<proteinExistence type="predicted"/>
<dbReference type="EMBL" id="OZ034817">
    <property type="protein sequence ID" value="CAL1381698.1"/>
    <property type="molecule type" value="Genomic_DNA"/>
</dbReference>
<feature type="compositionally biased region" description="Low complexity" evidence="1">
    <location>
        <begin position="13"/>
        <end position="30"/>
    </location>
</feature>
<evidence type="ECO:0000313" key="3">
    <source>
        <dbReference type="Proteomes" id="UP001497516"/>
    </source>
</evidence>
<dbReference type="Proteomes" id="UP001497516">
    <property type="component" value="Chromosome 4"/>
</dbReference>
<evidence type="ECO:0000256" key="1">
    <source>
        <dbReference type="SAM" id="MobiDB-lite"/>
    </source>
</evidence>